<keyword evidence="3" id="KW-1185">Reference proteome</keyword>
<dbReference type="EMBL" id="CAKKNE010000003">
    <property type="protein sequence ID" value="CAH0372257.1"/>
    <property type="molecule type" value="Genomic_DNA"/>
</dbReference>
<dbReference type="AlphaFoldDB" id="A0A8J2SQW1"/>
<name>A0A8J2SQW1_9STRA</name>
<organism evidence="2 3">
    <name type="scientific">Pelagomonas calceolata</name>
    <dbReference type="NCBI Taxonomy" id="35677"/>
    <lineage>
        <taxon>Eukaryota</taxon>
        <taxon>Sar</taxon>
        <taxon>Stramenopiles</taxon>
        <taxon>Ochrophyta</taxon>
        <taxon>Pelagophyceae</taxon>
        <taxon>Pelagomonadales</taxon>
        <taxon>Pelagomonadaceae</taxon>
        <taxon>Pelagomonas</taxon>
    </lineage>
</organism>
<dbReference type="OrthoDB" id="2016548at2759"/>
<protein>
    <recommendedName>
        <fullName evidence="1">HPP transmembrane region domain-containing protein</fullName>
    </recommendedName>
</protein>
<feature type="domain" description="HPP transmembrane region" evidence="1">
    <location>
        <begin position="3"/>
        <end position="153"/>
    </location>
</feature>
<proteinExistence type="predicted"/>
<sequence length="165" mass="16797">MNAAEVKSAVFASVGCLVGMLAVHEANKFAYEKYEYKVGCPPSGPLACLLFCMPTAPASQPKTVIISHAIAVLSALCAVAVHDFIPVLDVPKPVVGLVLSILAMKLAKAINPPAAAYAAALSGSGTTFGAVLTGPGTLGAVVLIVVQQVYFKITDALSGTKAKKA</sequence>
<evidence type="ECO:0000259" key="1">
    <source>
        <dbReference type="Pfam" id="PF04982"/>
    </source>
</evidence>
<evidence type="ECO:0000313" key="2">
    <source>
        <dbReference type="EMBL" id="CAH0372257.1"/>
    </source>
</evidence>
<accession>A0A8J2SQW1</accession>
<gene>
    <name evidence="2" type="ORF">PECAL_3P22400</name>
</gene>
<dbReference type="InterPro" id="IPR058581">
    <property type="entry name" value="TM_HPP"/>
</dbReference>
<comment type="caution">
    <text evidence="2">The sequence shown here is derived from an EMBL/GenBank/DDBJ whole genome shotgun (WGS) entry which is preliminary data.</text>
</comment>
<dbReference type="Pfam" id="PF04982">
    <property type="entry name" value="TM_HPP"/>
    <property type="match status" value="1"/>
</dbReference>
<dbReference type="Proteomes" id="UP000789595">
    <property type="component" value="Unassembled WGS sequence"/>
</dbReference>
<evidence type="ECO:0000313" key="3">
    <source>
        <dbReference type="Proteomes" id="UP000789595"/>
    </source>
</evidence>
<reference evidence="2" key="1">
    <citation type="submission" date="2021-11" db="EMBL/GenBank/DDBJ databases">
        <authorList>
            <consortium name="Genoscope - CEA"/>
            <person name="William W."/>
        </authorList>
    </citation>
    <scope>NUCLEOTIDE SEQUENCE</scope>
</reference>